<evidence type="ECO:0000256" key="2">
    <source>
        <dbReference type="ARBA" id="ARBA00022741"/>
    </source>
</evidence>
<dbReference type="AlphaFoldDB" id="A0AAV7XZG5"/>
<name>A0AAV7XZG5_9NEOP</name>
<dbReference type="Proteomes" id="UP001075354">
    <property type="component" value="Chromosome 2"/>
</dbReference>
<protein>
    <submittedName>
        <fullName evidence="4">Uncharacterized protein</fullName>
    </submittedName>
</protein>
<dbReference type="GO" id="GO:0005524">
    <property type="term" value="F:ATP binding"/>
    <property type="evidence" value="ECO:0007669"/>
    <property type="project" value="UniProtKB-KW"/>
</dbReference>
<dbReference type="Pfam" id="PF00012">
    <property type="entry name" value="HSP70"/>
    <property type="match status" value="1"/>
</dbReference>
<dbReference type="EMBL" id="JAPTSV010000002">
    <property type="protein sequence ID" value="KAJ1530523.1"/>
    <property type="molecule type" value="Genomic_DNA"/>
</dbReference>
<dbReference type="InterPro" id="IPR013126">
    <property type="entry name" value="Hsp_70_fam"/>
</dbReference>
<proteinExistence type="inferred from homology"/>
<dbReference type="InterPro" id="IPR018181">
    <property type="entry name" value="Heat_shock_70_CS"/>
</dbReference>
<dbReference type="FunFam" id="3.90.640.10:FF:000003">
    <property type="entry name" value="Molecular chaperone DnaK"/>
    <property type="match status" value="1"/>
</dbReference>
<comment type="similarity">
    <text evidence="1">Belongs to the heat shock protein 70 family.</text>
</comment>
<comment type="caution">
    <text evidence="4">The sequence shown here is derived from an EMBL/GenBank/DDBJ whole genome shotgun (WGS) entry which is preliminary data.</text>
</comment>
<dbReference type="PROSITE" id="PS01036">
    <property type="entry name" value="HSP70_3"/>
    <property type="match status" value="1"/>
</dbReference>
<dbReference type="PRINTS" id="PR00301">
    <property type="entry name" value="HEATSHOCK70"/>
</dbReference>
<evidence type="ECO:0000256" key="1">
    <source>
        <dbReference type="ARBA" id="ARBA00007381"/>
    </source>
</evidence>
<dbReference type="Gene3D" id="3.30.30.30">
    <property type="match status" value="1"/>
</dbReference>
<keyword evidence="2" id="KW-0547">Nucleotide-binding</keyword>
<dbReference type="SUPFAM" id="SSF53067">
    <property type="entry name" value="Actin-like ATPase domain"/>
    <property type="match status" value="2"/>
</dbReference>
<keyword evidence="5" id="KW-1185">Reference proteome</keyword>
<gene>
    <name evidence="4" type="ORF">ONE63_005413</name>
</gene>
<dbReference type="Gene3D" id="3.30.420.40">
    <property type="match status" value="2"/>
</dbReference>
<evidence type="ECO:0000256" key="3">
    <source>
        <dbReference type="ARBA" id="ARBA00022840"/>
    </source>
</evidence>
<evidence type="ECO:0000313" key="4">
    <source>
        <dbReference type="EMBL" id="KAJ1530523.1"/>
    </source>
</evidence>
<dbReference type="GO" id="GO:0140662">
    <property type="term" value="F:ATP-dependent protein folding chaperone"/>
    <property type="evidence" value="ECO:0007669"/>
    <property type="project" value="InterPro"/>
</dbReference>
<organism evidence="4 5">
    <name type="scientific">Megalurothrips usitatus</name>
    <name type="common">bean blossom thrips</name>
    <dbReference type="NCBI Taxonomy" id="439358"/>
    <lineage>
        <taxon>Eukaryota</taxon>
        <taxon>Metazoa</taxon>
        <taxon>Ecdysozoa</taxon>
        <taxon>Arthropoda</taxon>
        <taxon>Hexapoda</taxon>
        <taxon>Insecta</taxon>
        <taxon>Pterygota</taxon>
        <taxon>Neoptera</taxon>
        <taxon>Paraneoptera</taxon>
        <taxon>Thysanoptera</taxon>
        <taxon>Terebrantia</taxon>
        <taxon>Thripoidea</taxon>
        <taxon>Thripidae</taxon>
        <taxon>Megalurothrips</taxon>
    </lineage>
</organism>
<sequence length="471" mass="50043">MTRTRRAGGGVVLGVDLGTCYSAAAVCLDGVDVEVLHNDIGDPTTPTCVYVDADGADRQVGEAAVRLAVSDPGRTVRNVKRILGVTLDAIRRDPWDALGSVQVVPADGLGADRAAVRLGSALDLAPEEIAGSVLLELRKAAEARVGRAVRRAVVAVPGYFNAAQRSAVRDAAALAGLEDVRLVNETSAAALAYAHGREGQGPRNVVVVDVGGGGAAVSIVEVRNDFVRVLASSGVRLPGGEDFDREMVEYLKQVVKEEHGKDVTDPRSLELLRAHWERAKRKLMQLPHTKIDTFLPGEVDVELCRLVKRAEFEERCEPLFRRVAEQLRATLHSSCADQVGVEAVHDVVLVGGSTRIPRLRALVQEVVAGRPLCKALNADEAVARGAALLGEDLVRLQDVTPLQLAALGGDPLLRNSPLPADGRMPGADSGDTVVVSPALLCWACRHRVADAEGPRRCDKAAWAGPTTPTPR</sequence>
<dbReference type="PANTHER" id="PTHR19375">
    <property type="entry name" value="HEAT SHOCK PROTEIN 70KDA"/>
    <property type="match status" value="1"/>
</dbReference>
<dbReference type="Gene3D" id="3.90.640.10">
    <property type="entry name" value="Actin, Chain A, domain 4"/>
    <property type="match status" value="1"/>
</dbReference>
<reference evidence="4" key="1">
    <citation type="submission" date="2022-12" db="EMBL/GenBank/DDBJ databases">
        <title>Chromosome-level genome assembly of the bean flower thrips Megalurothrips usitatus.</title>
        <authorList>
            <person name="Ma L."/>
            <person name="Liu Q."/>
            <person name="Li H."/>
            <person name="Cai W."/>
        </authorList>
    </citation>
    <scope>NUCLEOTIDE SEQUENCE</scope>
    <source>
        <strain evidence="4">Cailab_2022a</strain>
    </source>
</reference>
<accession>A0AAV7XZG5</accession>
<dbReference type="InterPro" id="IPR043129">
    <property type="entry name" value="ATPase_NBD"/>
</dbReference>
<keyword evidence="3" id="KW-0067">ATP-binding</keyword>
<evidence type="ECO:0000313" key="5">
    <source>
        <dbReference type="Proteomes" id="UP001075354"/>
    </source>
</evidence>